<dbReference type="PROSITE" id="PS00061">
    <property type="entry name" value="ADH_SHORT"/>
    <property type="match status" value="1"/>
</dbReference>
<keyword evidence="7" id="KW-1185">Reference proteome</keyword>
<evidence type="ECO:0000256" key="1">
    <source>
        <dbReference type="ARBA" id="ARBA00006484"/>
    </source>
</evidence>
<dbReference type="InterPro" id="IPR057326">
    <property type="entry name" value="KR_dom"/>
</dbReference>
<dbReference type="CDD" id="cd05374">
    <property type="entry name" value="17beta-HSD-like_SDR_c"/>
    <property type="match status" value="1"/>
</dbReference>
<proteinExistence type="inferred from homology"/>
<dbReference type="PRINTS" id="PR00080">
    <property type="entry name" value="SDRFAMILY"/>
</dbReference>
<dbReference type="PANTHER" id="PTHR44169">
    <property type="entry name" value="NADPH-DEPENDENT 1-ACYLDIHYDROXYACETONE PHOSPHATE REDUCTASE"/>
    <property type="match status" value="1"/>
</dbReference>
<dbReference type="Gene3D" id="3.40.50.720">
    <property type="entry name" value="NAD(P)-binding Rossmann-like Domain"/>
    <property type="match status" value="1"/>
</dbReference>
<keyword evidence="2" id="KW-0521">NADP</keyword>
<dbReference type="GO" id="GO:0004806">
    <property type="term" value="F:triacylglycerol lipase activity"/>
    <property type="evidence" value="ECO:0007669"/>
    <property type="project" value="TreeGrafter"/>
</dbReference>
<name>A0A0G2G0Q4_9PEZI</name>
<dbReference type="Proteomes" id="UP000034680">
    <property type="component" value="Unassembled WGS sequence"/>
</dbReference>
<evidence type="ECO:0000313" key="6">
    <source>
        <dbReference type="EMBL" id="KKY39684.1"/>
    </source>
</evidence>
<dbReference type="GO" id="GO:0005783">
    <property type="term" value="C:endoplasmic reticulum"/>
    <property type="evidence" value="ECO:0007669"/>
    <property type="project" value="TreeGrafter"/>
</dbReference>
<dbReference type="EMBL" id="LCUC01000013">
    <property type="protein sequence ID" value="KKY39684.1"/>
    <property type="molecule type" value="Genomic_DNA"/>
</dbReference>
<dbReference type="SUPFAM" id="SSF51735">
    <property type="entry name" value="NAD(P)-binding Rossmann-fold domains"/>
    <property type="match status" value="1"/>
</dbReference>
<reference evidence="6 7" key="2">
    <citation type="submission" date="2015-05" db="EMBL/GenBank/DDBJ databases">
        <authorList>
            <person name="Morales-Cruz A."/>
            <person name="Amrine K.C."/>
            <person name="Cantu D."/>
        </authorList>
    </citation>
    <scope>NUCLEOTIDE SEQUENCE [LARGE SCALE GENOMIC DNA]</scope>
    <source>
        <strain evidence="6">DA912</strain>
    </source>
</reference>
<dbReference type="OrthoDB" id="2102561at2759"/>
<sequence>MASKSILITGCSKGGIGDGLAREFKSRGLRVFAAGRDPARLAHLHDLGITALILDVTDPASIATAAETVRHATDGRGLDVLVNNAGVNHVMPFADCAADDFRRVFDANVVGVFAVTQAFLPLLIDARGTVANIGSVNEVFLPPFQAAYNASKAAVAAFSDTIRTELLPFGVRVVHIKTGAVASNLFRSERPGDKVPPGSMYSPCKDQVEDRSFLEGTRFATPEEYAKEVANDLLGKPGPVLWRGPTAGIGRVLSYFAWPGMMNSVYLKNFGLGALMPSKSKSV</sequence>
<evidence type="ECO:0000259" key="5">
    <source>
        <dbReference type="SMART" id="SM00822"/>
    </source>
</evidence>
<dbReference type="GO" id="GO:0019433">
    <property type="term" value="P:triglyceride catabolic process"/>
    <property type="evidence" value="ECO:0007669"/>
    <property type="project" value="TreeGrafter"/>
</dbReference>
<comment type="caution">
    <text evidence="6">The sequence shown here is derived from an EMBL/GenBank/DDBJ whole genome shotgun (WGS) entry which is preliminary data.</text>
</comment>
<evidence type="ECO:0000313" key="7">
    <source>
        <dbReference type="Proteomes" id="UP000034680"/>
    </source>
</evidence>
<reference evidence="6 7" key="1">
    <citation type="submission" date="2015-05" db="EMBL/GenBank/DDBJ databases">
        <title>Distinctive expansion of gene families associated with plant cell wall degradation and secondary metabolism in the genomes of grapevine trunk pathogens.</title>
        <authorList>
            <person name="Lawrence D.P."/>
            <person name="Travadon R."/>
            <person name="Rolshausen P.E."/>
            <person name="Baumgartner K."/>
        </authorList>
    </citation>
    <scope>NUCLEOTIDE SEQUENCE [LARGE SCALE GENOMIC DNA]</scope>
    <source>
        <strain evidence="6">DA912</strain>
    </source>
</reference>
<organism evidence="6 7">
    <name type="scientific">Diaporthe ampelina</name>
    <dbReference type="NCBI Taxonomy" id="1214573"/>
    <lineage>
        <taxon>Eukaryota</taxon>
        <taxon>Fungi</taxon>
        <taxon>Dikarya</taxon>
        <taxon>Ascomycota</taxon>
        <taxon>Pezizomycotina</taxon>
        <taxon>Sordariomycetes</taxon>
        <taxon>Sordariomycetidae</taxon>
        <taxon>Diaporthales</taxon>
        <taxon>Diaporthaceae</taxon>
        <taxon>Diaporthe</taxon>
    </lineage>
</organism>
<dbReference type="AlphaFoldDB" id="A0A0G2G0Q4"/>
<protein>
    <submittedName>
        <fullName evidence="6">Putative short-chain dehydrogenase reductase</fullName>
    </submittedName>
</protein>
<evidence type="ECO:0000256" key="2">
    <source>
        <dbReference type="ARBA" id="ARBA00022857"/>
    </source>
</evidence>
<dbReference type="Pfam" id="PF00106">
    <property type="entry name" value="adh_short"/>
    <property type="match status" value="1"/>
</dbReference>
<evidence type="ECO:0000256" key="3">
    <source>
        <dbReference type="ARBA" id="ARBA00023002"/>
    </source>
</evidence>
<dbReference type="PANTHER" id="PTHR44169:SF6">
    <property type="entry name" value="NADPH-DEPENDENT 1-ACYLDIHYDROXYACETONE PHOSPHATE REDUCTASE"/>
    <property type="match status" value="1"/>
</dbReference>
<comment type="similarity">
    <text evidence="1 4">Belongs to the short-chain dehydrogenases/reductases (SDR) family.</text>
</comment>
<dbReference type="STRING" id="1214573.A0A0G2G0Q4"/>
<evidence type="ECO:0000256" key="4">
    <source>
        <dbReference type="RuleBase" id="RU000363"/>
    </source>
</evidence>
<gene>
    <name evidence="6" type="ORF">UCDDA912_g00297</name>
</gene>
<keyword evidence="3" id="KW-0560">Oxidoreductase</keyword>
<dbReference type="InterPro" id="IPR036291">
    <property type="entry name" value="NAD(P)-bd_dom_sf"/>
</dbReference>
<dbReference type="GO" id="GO:0006654">
    <property type="term" value="P:phosphatidic acid biosynthetic process"/>
    <property type="evidence" value="ECO:0007669"/>
    <property type="project" value="TreeGrafter"/>
</dbReference>
<accession>A0A0G2G0Q4</accession>
<dbReference type="InterPro" id="IPR020904">
    <property type="entry name" value="Sc_DH/Rdtase_CS"/>
</dbReference>
<dbReference type="SMART" id="SM00822">
    <property type="entry name" value="PKS_KR"/>
    <property type="match status" value="1"/>
</dbReference>
<dbReference type="GO" id="GO:0005811">
    <property type="term" value="C:lipid droplet"/>
    <property type="evidence" value="ECO:0007669"/>
    <property type="project" value="TreeGrafter"/>
</dbReference>
<feature type="domain" description="Ketoreductase" evidence="5">
    <location>
        <begin position="4"/>
        <end position="179"/>
    </location>
</feature>
<dbReference type="PRINTS" id="PR00081">
    <property type="entry name" value="GDHRDH"/>
</dbReference>
<dbReference type="InterPro" id="IPR002347">
    <property type="entry name" value="SDR_fam"/>
</dbReference>
<dbReference type="GO" id="GO:0000140">
    <property type="term" value="F:acylglycerone-phosphate reductase (NADP+) activity"/>
    <property type="evidence" value="ECO:0007669"/>
    <property type="project" value="TreeGrafter"/>
</dbReference>